<reference evidence="5" key="4">
    <citation type="journal article" date="2022" name="Microb. Genom.">
        <title>A global pangenome for the wheat fungal pathogen Pyrenophora tritici-repentis and prediction of effector protein structural homology.</title>
        <authorList>
            <person name="Moolhuijzen P.M."/>
            <person name="See P.T."/>
            <person name="Shi G."/>
            <person name="Powell H.R."/>
            <person name="Cockram J."/>
            <person name="Jorgensen L.N."/>
            <person name="Benslimane H."/>
            <person name="Strelkov S.E."/>
            <person name="Turner J."/>
            <person name="Liu Z."/>
            <person name="Moffat C.S."/>
        </authorList>
    </citation>
    <scope>NUCLEOTIDE SEQUENCE [LARGE SCALE GENOMIC DNA]</scope>
</reference>
<reference evidence="3" key="3">
    <citation type="journal article" date="2022" name="bioRxiv">
        <title>A global pangenome for the wheat fungal pathogen Pyrenophora tritici-repentis and prediction of effector protein structural homology.</title>
        <authorList>
            <person name="Moolhuijzen P."/>
            <person name="See P.T."/>
            <person name="Shi G."/>
            <person name="Powell H.R."/>
            <person name="Cockram J."/>
            <person name="Jorgensen L.N."/>
            <person name="Benslimane H."/>
            <person name="Strelkov S.E."/>
            <person name="Turner J."/>
            <person name="Liu Z."/>
            <person name="Moffat C.S."/>
        </authorList>
    </citation>
    <scope>NUCLEOTIDE SEQUENCE</scope>
    <source>
        <strain evidence="3">86-124</strain>
    </source>
</reference>
<name>A0A2W1D3L3_9PLEO</name>
<protein>
    <submittedName>
        <fullName evidence="2">Uncharacterized protein</fullName>
    </submittedName>
</protein>
<keyword evidence="1" id="KW-0732">Signal</keyword>
<evidence type="ECO:0000313" key="2">
    <source>
        <dbReference type="EMBL" id="KAF7578105.1"/>
    </source>
</evidence>
<evidence type="ECO:0000313" key="3">
    <source>
        <dbReference type="EMBL" id="KAI1518179.1"/>
    </source>
</evidence>
<organism evidence="2 4">
    <name type="scientific">Pyrenophora tritici-repentis</name>
    <dbReference type="NCBI Taxonomy" id="45151"/>
    <lineage>
        <taxon>Eukaryota</taxon>
        <taxon>Fungi</taxon>
        <taxon>Dikarya</taxon>
        <taxon>Ascomycota</taxon>
        <taxon>Pezizomycotina</taxon>
        <taxon>Dothideomycetes</taxon>
        <taxon>Pleosporomycetidae</taxon>
        <taxon>Pleosporales</taxon>
        <taxon>Pleosporineae</taxon>
        <taxon>Pleosporaceae</taxon>
        <taxon>Pyrenophora</taxon>
    </lineage>
</organism>
<feature type="signal peptide" evidence="1">
    <location>
        <begin position="1"/>
        <end position="20"/>
    </location>
</feature>
<evidence type="ECO:0000313" key="5">
    <source>
        <dbReference type="Proteomes" id="UP000249757"/>
    </source>
</evidence>
<evidence type="ECO:0000313" key="4">
    <source>
        <dbReference type="Proteomes" id="UP000245464"/>
    </source>
</evidence>
<evidence type="ECO:0000256" key="1">
    <source>
        <dbReference type="SAM" id="SignalP"/>
    </source>
</evidence>
<dbReference type="EMBL" id="NQIK02000001">
    <property type="protein sequence ID" value="KAF7578105.1"/>
    <property type="molecule type" value="Genomic_DNA"/>
</dbReference>
<proteinExistence type="predicted"/>
<comment type="caution">
    <text evidence="2">The sequence shown here is derived from an EMBL/GenBank/DDBJ whole genome shotgun (WGS) entry which is preliminary data.</text>
</comment>
<accession>A0A2W1D3L3</accession>
<reference evidence="2 4" key="1">
    <citation type="journal article" date="2018" name="BMC Genomics">
        <title>Comparative genomics of the wheat fungal pathogen Pyrenophora tritici-repentis reveals chromosomal variations and genome plasticity.</title>
        <authorList>
            <person name="Moolhuijzen P."/>
            <person name="See P.T."/>
            <person name="Hane J.K."/>
            <person name="Shi G."/>
            <person name="Liu Z."/>
            <person name="Oliver R.P."/>
            <person name="Moffat C.S."/>
        </authorList>
    </citation>
    <scope>NUCLEOTIDE SEQUENCE [LARGE SCALE GENOMIC DNA]</scope>
    <source>
        <strain evidence="2">M4</strain>
    </source>
</reference>
<keyword evidence="5" id="KW-1185">Reference proteome</keyword>
<sequence>MRFSLLAPLLVLLLGEGSLAKEEYTAAVIPGTGCICMSQAPNGRSTEIHERTETCCKVKKGLMRGTVDFWGRTKNYCHFEDFFSPQDWDQDCCRRIFHNDESGISSGYCNAATI</sequence>
<dbReference type="Proteomes" id="UP000245464">
    <property type="component" value="Chromosome 1"/>
</dbReference>
<gene>
    <name evidence="3" type="ORF">Ptr86124_003480</name>
    <name evidence="2" type="ORF">PtrM4_023450</name>
</gene>
<feature type="chain" id="PRO_5042700807" evidence="1">
    <location>
        <begin position="21"/>
        <end position="114"/>
    </location>
</feature>
<dbReference type="AlphaFoldDB" id="A0A2W1D3L3"/>
<dbReference type="Proteomes" id="UP000249757">
    <property type="component" value="Unassembled WGS sequence"/>
</dbReference>
<reference evidence="3" key="2">
    <citation type="submission" date="2021-05" db="EMBL/GenBank/DDBJ databases">
        <authorList>
            <person name="Moolhuijzen P.M."/>
            <person name="Moffat C.S."/>
        </authorList>
    </citation>
    <scope>NUCLEOTIDE SEQUENCE</scope>
    <source>
        <strain evidence="3">86-124</strain>
    </source>
</reference>
<dbReference type="EMBL" id="NRDI02000003">
    <property type="protein sequence ID" value="KAI1518179.1"/>
    <property type="molecule type" value="Genomic_DNA"/>
</dbReference>